<feature type="transmembrane region" description="Helical" evidence="7">
    <location>
        <begin position="189"/>
        <end position="212"/>
    </location>
</feature>
<dbReference type="NCBIfam" id="NF037981">
    <property type="entry name" value="NCS2_1"/>
    <property type="match status" value="1"/>
</dbReference>
<dbReference type="GO" id="GO:0005886">
    <property type="term" value="C:plasma membrane"/>
    <property type="evidence" value="ECO:0007669"/>
    <property type="project" value="TreeGrafter"/>
</dbReference>
<dbReference type="RefSeq" id="WP_218322705.1">
    <property type="nucleotide sequence ID" value="NZ_JAEEGC010000131.1"/>
</dbReference>
<feature type="transmembrane region" description="Helical" evidence="7">
    <location>
        <begin position="305"/>
        <end position="324"/>
    </location>
</feature>
<evidence type="ECO:0000256" key="5">
    <source>
        <dbReference type="ARBA" id="ARBA00022989"/>
    </source>
</evidence>
<feature type="transmembrane region" description="Helical" evidence="7">
    <location>
        <begin position="218"/>
        <end position="241"/>
    </location>
</feature>
<comment type="similarity">
    <text evidence="2">Belongs to the nucleobase:cation symporter-2 (NCS2) (TC 2.A.40) family.</text>
</comment>
<dbReference type="Proteomes" id="UP000694308">
    <property type="component" value="Unassembled WGS sequence"/>
</dbReference>
<evidence type="ECO:0000256" key="2">
    <source>
        <dbReference type="ARBA" id="ARBA00008821"/>
    </source>
</evidence>
<comment type="caution">
    <text evidence="8">The sequence shown here is derived from an EMBL/GenBank/DDBJ whole genome shotgun (WGS) entry which is preliminary data.</text>
</comment>
<evidence type="ECO:0000256" key="7">
    <source>
        <dbReference type="SAM" id="Phobius"/>
    </source>
</evidence>
<evidence type="ECO:0000256" key="1">
    <source>
        <dbReference type="ARBA" id="ARBA00004141"/>
    </source>
</evidence>
<keyword evidence="5 7" id="KW-1133">Transmembrane helix</keyword>
<sequence>MKNNLGDEEKLLISDEVKEAEMMLYGLDDTLPIQKNIVYGFQHVIYFVVSAVVMPVVVGALLGLSHHEIASMLQRTFVLCGIISILQAKFGHTYPIIDGPAGLWTGVITLMAGLTPTLGKDLSVLITDLESGMIIAGAVVMILMILGLIPYISKLFTPVINGVLIILMVLQISPSIIKGMLGITEQNKVIDIRCTAVFFVTVILILVISLFTKGFLQSISTLVGVIVGWIMALLLGIANLTSLTSEGFVSLPQAFAWGKPTFDVGITITCIIASLVILSMTFTSVNSMAEVLGESVSNKQMSHAIFIHGLSASFAGAFPTIAFMPYLSSTGITAMTRVAARRPFVLSGVMMIALGIVTPIGMLFASIPSPVGCGALIMVFALITGQGLKEFQKIKITNRESFIIGISVLIGIGAMFLPNTAFQGLPSVARSILPNGMVDGIIIAFLMENLLSKKF</sequence>
<dbReference type="GO" id="GO:0042907">
    <property type="term" value="F:xanthine transmembrane transporter activity"/>
    <property type="evidence" value="ECO:0007669"/>
    <property type="project" value="TreeGrafter"/>
</dbReference>
<feature type="transmembrane region" description="Helical" evidence="7">
    <location>
        <begin position="131"/>
        <end position="153"/>
    </location>
</feature>
<dbReference type="PANTHER" id="PTHR42810:SF1">
    <property type="entry name" value="PURINE PERMEASE YWDJ-RELATED"/>
    <property type="match status" value="1"/>
</dbReference>
<gene>
    <name evidence="8" type="ORF">I6U48_22410</name>
</gene>
<reference evidence="8" key="1">
    <citation type="submission" date="2020-12" db="EMBL/GenBank/DDBJ databases">
        <title>Clostridium thailandense sp. nov., a novel acetogenic bacterium isolated from peat land soil in Thailand.</title>
        <authorList>
            <person name="Chaikitkaew S."/>
            <person name="Birkeland N.K."/>
        </authorList>
    </citation>
    <scope>NUCLEOTIDE SEQUENCE</scope>
    <source>
        <strain evidence="8">PL3</strain>
    </source>
</reference>
<name>A0A949U3D7_9CLOT</name>
<feature type="transmembrane region" description="Helical" evidence="7">
    <location>
        <begin position="101"/>
        <end position="119"/>
    </location>
</feature>
<keyword evidence="6 7" id="KW-0472">Membrane</keyword>
<keyword evidence="9" id="KW-1185">Reference proteome</keyword>
<organism evidence="8 9">
    <name type="scientific">Clostridium thailandense</name>
    <dbReference type="NCBI Taxonomy" id="2794346"/>
    <lineage>
        <taxon>Bacteria</taxon>
        <taxon>Bacillati</taxon>
        <taxon>Bacillota</taxon>
        <taxon>Clostridia</taxon>
        <taxon>Eubacteriales</taxon>
        <taxon>Clostridiaceae</taxon>
        <taxon>Clostridium</taxon>
    </lineage>
</organism>
<dbReference type="PANTHER" id="PTHR42810">
    <property type="entry name" value="PURINE PERMEASE C1399.01C-RELATED"/>
    <property type="match status" value="1"/>
</dbReference>
<evidence type="ECO:0000256" key="3">
    <source>
        <dbReference type="ARBA" id="ARBA00022448"/>
    </source>
</evidence>
<feature type="transmembrane region" description="Helical" evidence="7">
    <location>
        <begin position="344"/>
        <end position="363"/>
    </location>
</feature>
<dbReference type="Pfam" id="PF00860">
    <property type="entry name" value="Xan_ur_permease"/>
    <property type="match status" value="1"/>
</dbReference>
<evidence type="ECO:0000313" key="8">
    <source>
        <dbReference type="EMBL" id="MBV7275654.1"/>
    </source>
</evidence>
<evidence type="ECO:0000313" key="9">
    <source>
        <dbReference type="Proteomes" id="UP000694308"/>
    </source>
</evidence>
<feature type="transmembrane region" description="Helical" evidence="7">
    <location>
        <begin position="159"/>
        <end position="177"/>
    </location>
</feature>
<protein>
    <submittedName>
        <fullName evidence="8">Purine/pyrimidine permease</fullName>
    </submittedName>
</protein>
<evidence type="ECO:0000256" key="6">
    <source>
        <dbReference type="ARBA" id="ARBA00023136"/>
    </source>
</evidence>
<accession>A0A949U3D7</accession>
<feature type="transmembrane region" description="Helical" evidence="7">
    <location>
        <begin position="262"/>
        <end position="285"/>
    </location>
</feature>
<dbReference type="AlphaFoldDB" id="A0A949U3D7"/>
<feature type="transmembrane region" description="Helical" evidence="7">
    <location>
        <begin position="400"/>
        <end position="420"/>
    </location>
</feature>
<proteinExistence type="inferred from homology"/>
<dbReference type="InterPro" id="IPR006043">
    <property type="entry name" value="NCS2"/>
</dbReference>
<feature type="transmembrane region" description="Helical" evidence="7">
    <location>
        <begin position="44"/>
        <end position="64"/>
    </location>
</feature>
<dbReference type="EMBL" id="JAEEGC010000131">
    <property type="protein sequence ID" value="MBV7275654.1"/>
    <property type="molecule type" value="Genomic_DNA"/>
</dbReference>
<comment type="subcellular location">
    <subcellularLocation>
        <location evidence="1">Membrane</location>
        <topology evidence="1">Multi-pass membrane protein</topology>
    </subcellularLocation>
</comment>
<feature type="transmembrane region" description="Helical" evidence="7">
    <location>
        <begin position="432"/>
        <end position="451"/>
    </location>
</feature>
<keyword evidence="3" id="KW-0813">Transport</keyword>
<feature type="transmembrane region" description="Helical" evidence="7">
    <location>
        <begin position="369"/>
        <end position="388"/>
    </location>
</feature>
<keyword evidence="4 7" id="KW-0812">Transmembrane</keyword>
<evidence type="ECO:0000256" key="4">
    <source>
        <dbReference type="ARBA" id="ARBA00022692"/>
    </source>
</evidence>